<sequence>MSSQLCETLNELGETNSHYLKSCLKAYKPHFVVEYFEEFQKSYFLNCNYDDDCIQEYRRNSKMRYIKVFDQKQNVKKLLVIFHQKCIFQHDLIILNEIFNSTLKGDLILNLYDSYFLDPEGSFYVFETEYYDLNSEVLSQDCNVPTVQIEKIMKKQLNHIFQLLGCNNQDYQASVPIYVNLISENQIQVKLNIFDFFEQIQTLIIEKPYYYIQNTQKNQEVKQMFETIKIDENLISIINKQLSNYEQNAFLPYSNQNFFEKIQQISSKDKLTHSLRIFEVISQHQQYKNFEILSLNKNPFELKLTKRNKSILLIGIKFKTALEAQATEKEYLKLNLLQGKFKSNLIDTQVFELECCNYLLLEFEYKNYDTQQFQSMTQLILKNQANGDDEKGTKDRKAFDFLQKLIEISYELYTKYNIKITNVDPDKILVQQQNVQQNIDVFIINTQSLQNYTSEYIKLISKSFEILNFNYSASITFTSGGYTPDIHHYYKIVSFFEMISNSTIENAKKIQISYNNIRKMLEILAIVIEENQNGYDFQLRVCQNNPYKLSIDFSYSSSYYHTQEKMITQLKKSLAFLIKNQEIIQKLEFKTIVQSQFLNLNNSQSMLNSSQLQQDSLMLLDKKILEEIGLKNTLGYNSYNIGLSVCQYLKNLQILSLEFRPEFNFNIVNQDSNFLRLSEQIISLELNFQSNNENIINLISQLQQYKNLNTLHITISDQYIHIKKLKQLIKKNQRLVLIQFKFDWFANRTAKIDNTMGFFF</sequence>
<dbReference type="EMBL" id="GG662845">
    <property type="protein sequence ID" value="EAR88253.2"/>
    <property type="molecule type" value="Genomic_DNA"/>
</dbReference>
<evidence type="ECO:0000313" key="1">
    <source>
        <dbReference type="EMBL" id="EAR88253.2"/>
    </source>
</evidence>
<dbReference type="GeneID" id="7828745"/>
<dbReference type="Proteomes" id="UP000009168">
    <property type="component" value="Unassembled WGS sequence"/>
</dbReference>
<proteinExistence type="predicted"/>
<reference evidence="2" key="1">
    <citation type="journal article" date="2006" name="PLoS Biol.">
        <title>Macronuclear genome sequence of the ciliate Tetrahymena thermophila, a model eukaryote.</title>
        <authorList>
            <person name="Eisen J.A."/>
            <person name="Coyne R.S."/>
            <person name="Wu M."/>
            <person name="Wu D."/>
            <person name="Thiagarajan M."/>
            <person name="Wortman J.R."/>
            <person name="Badger J.H."/>
            <person name="Ren Q."/>
            <person name="Amedeo P."/>
            <person name="Jones K.M."/>
            <person name="Tallon L.J."/>
            <person name="Delcher A.L."/>
            <person name="Salzberg S.L."/>
            <person name="Silva J.C."/>
            <person name="Haas B.J."/>
            <person name="Majoros W.H."/>
            <person name="Farzad M."/>
            <person name="Carlton J.M."/>
            <person name="Smith R.K. Jr."/>
            <person name="Garg J."/>
            <person name="Pearlman R.E."/>
            <person name="Karrer K.M."/>
            <person name="Sun L."/>
            <person name="Manning G."/>
            <person name="Elde N.C."/>
            <person name="Turkewitz A.P."/>
            <person name="Asai D.J."/>
            <person name="Wilkes D.E."/>
            <person name="Wang Y."/>
            <person name="Cai H."/>
            <person name="Collins K."/>
            <person name="Stewart B.A."/>
            <person name="Lee S.R."/>
            <person name="Wilamowska K."/>
            <person name="Weinberg Z."/>
            <person name="Ruzzo W.L."/>
            <person name="Wloga D."/>
            <person name="Gaertig J."/>
            <person name="Frankel J."/>
            <person name="Tsao C.-C."/>
            <person name="Gorovsky M.A."/>
            <person name="Keeling P.J."/>
            <person name="Waller R.F."/>
            <person name="Patron N.J."/>
            <person name="Cherry J.M."/>
            <person name="Stover N.A."/>
            <person name="Krieger C.J."/>
            <person name="del Toro C."/>
            <person name="Ryder H.F."/>
            <person name="Williamson S.C."/>
            <person name="Barbeau R.A."/>
            <person name="Hamilton E.P."/>
            <person name="Orias E."/>
        </authorList>
    </citation>
    <scope>NUCLEOTIDE SEQUENCE [LARGE SCALE GENOMIC DNA]</scope>
    <source>
        <strain evidence="2">SB210</strain>
    </source>
</reference>
<dbReference type="KEGG" id="tet:TTHERM_00024120"/>
<protein>
    <submittedName>
        <fullName evidence="1">Uncharacterized protein</fullName>
    </submittedName>
</protein>
<dbReference type="AlphaFoldDB" id="Q22R69"/>
<name>Q22R69_TETTS</name>
<dbReference type="InParanoid" id="Q22R69"/>
<dbReference type="HOGENOM" id="CLU_422450_0_0_1"/>
<accession>Q22R69</accession>
<keyword evidence="2" id="KW-1185">Reference proteome</keyword>
<gene>
    <name evidence="1" type="ORF">TTHERM_00024120</name>
</gene>
<organism evidence="1 2">
    <name type="scientific">Tetrahymena thermophila (strain SB210)</name>
    <dbReference type="NCBI Taxonomy" id="312017"/>
    <lineage>
        <taxon>Eukaryota</taxon>
        <taxon>Sar</taxon>
        <taxon>Alveolata</taxon>
        <taxon>Ciliophora</taxon>
        <taxon>Intramacronucleata</taxon>
        <taxon>Oligohymenophorea</taxon>
        <taxon>Hymenostomatida</taxon>
        <taxon>Tetrahymenina</taxon>
        <taxon>Tetrahymenidae</taxon>
        <taxon>Tetrahymena</taxon>
    </lineage>
</organism>
<evidence type="ECO:0000313" key="2">
    <source>
        <dbReference type="Proteomes" id="UP000009168"/>
    </source>
</evidence>
<dbReference type="RefSeq" id="XP_001008498.2">
    <property type="nucleotide sequence ID" value="XM_001008498.2"/>
</dbReference>